<feature type="region of interest" description="Disordered" evidence="5">
    <location>
        <begin position="479"/>
        <end position="553"/>
    </location>
</feature>
<dbReference type="STRING" id="745531.A0A0C3PKJ9"/>
<keyword evidence="2 4" id="KW-0863">Zinc-finger</keyword>
<dbReference type="AlphaFoldDB" id="A0A0C3PKJ9"/>
<dbReference type="GO" id="GO:0005737">
    <property type="term" value="C:cytoplasm"/>
    <property type="evidence" value="ECO:0007669"/>
    <property type="project" value="TreeGrafter"/>
</dbReference>
<dbReference type="PANTHER" id="PTHR15710">
    <property type="entry name" value="E3 UBIQUITIN-PROTEIN LIGASE PRAJA"/>
    <property type="match status" value="1"/>
</dbReference>
<name>A0A0C3PKJ9_PHLG1</name>
<sequence>MSSELDHDTDIPIATVLANTDSLSPLSSISPTPDSRSGAAPIADNDNIPSSSRTSQASAFDTAAPPATPNASEVEAMPPLVPVGSHPLPPSGLAAHTRARRLRPDADSDAESSGSLPSLQTVSDSSDDVWTDEEDSEDDDDDAGDDDDYEYDEDEDEFDYGDPFIGSQTRAIISPFASGTLENILRTGPEPLPYPDGPDSPLVIGPRGTRNTIMRIFRDALANVGASSIPENDPKRASMIVKELETVPEDLVRRYEELRAGLDDEPLEGCAICRDAFIESVIEESLIIEDPSIAIYHAALPYPDGLEDKVSTLPRGILAFPCPGMHLFHSQCLSPWLGRKTTCPTCRYDIDPESLTLSFLLNVRERAGDPLANIKWRPPKGRGFKRWLEKQERKLEPGYTPDEESDEEDQPAPGATPSVSTPTPIRPHNASTAATSVPSSRPHPLRRPASPDNPFSNLLDPVTRENMLAALLPIMDMVAGPGRDRPASEDDFSDEDDEMPDLIPVPRPTLRSSATAPQAAQDVDDDELPELVNEPSSAPRHGYPRSQQSPPRRTLMDSVNRLLPPDLPNSGPWTVFGPNTGNVFIPADHFSGSNDIIGVVAAALSYSNDEPTTTPLAPPPPRNPPLNHLPFPFLPRARMVPLDEDRDLPGTPSRARAPYHESDDELPDLIDEHTPASNSHPSIDDID</sequence>
<feature type="domain" description="RING-type" evidence="6">
    <location>
        <begin position="270"/>
        <end position="347"/>
    </location>
</feature>
<evidence type="ECO:0000259" key="6">
    <source>
        <dbReference type="PROSITE" id="PS50089"/>
    </source>
</evidence>
<organism evidence="7 8">
    <name type="scientific">Phlebiopsis gigantea (strain 11061_1 CR5-6)</name>
    <name type="common">White-rot fungus</name>
    <name type="synonym">Peniophora gigantea</name>
    <dbReference type="NCBI Taxonomy" id="745531"/>
    <lineage>
        <taxon>Eukaryota</taxon>
        <taxon>Fungi</taxon>
        <taxon>Dikarya</taxon>
        <taxon>Basidiomycota</taxon>
        <taxon>Agaricomycotina</taxon>
        <taxon>Agaricomycetes</taxon>
        <taxon>Polyporales</taxon>
        <taxon>Phanerochaetaceae</taxon>
        <taxon>Phlebiopsis</taxon>
    </lineage>
</organism>
<evidence type="ECO:0000313" key="7">
    <source>
        <dbReference type="EMBL" id="KIP06838.1"/>
    </source>
</evidence>
<dbReference type="GO" id="GO:0008270">
    <property type="term" value="F:zinc ion binding"/>
    <property type="evidence" value="ECO:0007669"/>
    <property type="project" value="UniProtKB-KW"/>
</dbReference>
<accession>A0A0C3PKJ9</accession>
<keyword evidence="3" id="KW-0862">Zinc</keyword>
<feature type="compositionally biased region" description="Polar residues" evidence="5">
    <location>
        <begin position="111"/>
        <end position="122"/>
    </location>
</feature>
<dbReference type="Proteomes" id="UP000053257">
    <property type="component" value="Unassembled WGS sequence"/>
</dbReference>
<proteinExistence type="predicted"/>
<feature type="region of interest" description="Disordered" evidence="5">
    <location>
        <begin position="1"/>
        <end position="162"/>
    </location>
</feature>
<feature type="compositionally biased region" description="Polar residues" evidence="5">
    <location>
        <begin position="417"/>
        <end position="439"/>
    </location>
</feature>
<evidence type="ECO:0000256" key="1">
    <source>
        <dbReference type="ARBA" id="ARBA00022723"/>
    </source>
</evidence>
<keyword evidence="8" id="KW-1185">Reference proteome</keyword>
<dbReference type="HOGENOM" id="CLU_400677_0_0_1"/>
<evidence type="ECO:0000256" key="4">
    <source>
        <dbReference type="PROSITE-ProRule" id="PRU00175"/>
    </source>
</evidence>
<feature type="compositionally biased region" description="Acidic residues" evidence="5">
    <location>
        <begin position="125"/>
        <end position="160"/>
    </location>
</feature>
<dbReference type="GO" id="GO:0016567">
    <property type="term" value="P:protein ubiquitination"/>
    <property type="evidence" value="ECO:0007669"/>
    <property type="project" value="TreeGrafter"/>
</dbReference>
<dbReference type="Pfam" id="PF13639">
    <property type="entry name" value="zf-RING_2"/>
    <property type="match status" value="1"/>
</dbReference>
<reference evidence="7 8" key="1">
    <citation type="journal article" date="2014" name="PLoS Genet.">
        <title>Analysis of the Phlebiopsis gigantea genome, transcriptome and secretome provides insight into its pioneer colonization strategies of wood.</title>
        <authorList>
            <person name="Hori C."/>
            <person name="Ishida T."/>
            <person name="Igarashi K."/>
            <person name="Samejima M."/>
            <person name="Suzuki H."/>
            <person name="Master E."/>
            <person name="Ferreira P."/>
            <person name="Ruiz-Duenas F.J."/>
            <person name="Held B."/>
            <person name="Canessa P."/>
            <person name="Larrondo L.F."/>
            <person name="Schmoll M."/>
            <person name="Druzhinina I.S."/>
            <person name="Kubicek C.P."/>
            <person name="Gaskell J.A."/>
            <person name="Kersten P."/>
            <person name="St John F."/>
            <person name="Glasner J."/>
            <person name="Sabat G."/>
            <person name="Splinter BonDurant S."/>
            <person name="Syed K."/>
            <person name="Yadav J."/>
            <person name="Mgbeahuruike A.C."/>
            <person name="Kovalchuk A."/>
            <person name="Asiegbu F.O."/>
            <person name="Lackner G."/>
            <person name="Hoffmeister D."/>
            <person name="Rencoret J."/>
            <person name="Gutierrez A."/>
            <person name="Sun H."/>
            <person name="Lindquist E."/>
            <person name="Barry K."/>
            <person name="Riley R."/>
            <person name="Grigoriev I.V."/>
            <person name="Henrissat B."/>
            <person name="Kues U."/>
            <person name="Berka R.M."/>
            <person name="Martinez A.T."/>
            <person name="Covert S.F."/>
            <person name="Blanchette R.A."/>
            <person name="Cullen D."/>
        </authorList>
    </citation>
    <scope>NUCLEOTIDE SEQUENCE [LARGE SCALE GENOMIC DNA]</scope>
    <source>
        <strain evidence="7 8">11061_1 CR5-6</strain>
    </source>
</reference>
<feature type="region of interest" description="Disordered" evidence="5">
    <location>
        <begin position="395"/>
        <end position="458"/>
    </location>
</feature>
<dbReference type="Gene3D" id="3.30.40.10">
    <property type="entry name" value="Zinc/RING finger domain, C3HC4 (zinc finger)"/>
    <property type="match status" value="1"/>
</dbReference>
<dbReference type="EMBL" id="KN840509">
    <property type="protein sequence ID" value="KIP06838.1"/>
    <property type="molecule type" value="Genomic_DNA"/>
</dbReference>
<protein>
    <recommendedName>
        <fullName evidence="6">RING-type domain-containing protein</fullName>
    </recommendedName>
</protein>
<feature type="region of interest" description="Disordered" evidence="5">
    <location>
        <begin position="640"/>
        <end position="687"/>
    </location>
</feature>
<dbReference type="OrthoDB" id="8062037at2759"/>
<feature type="compositionally biased region" description="Acidic residues" evidence="5">
    <location>
        <begin position="489"/>
        <end position="500"/>
    </location>
</feature>
<dbReference type="PANTHER" id="PTHR15710:SF196">
    <property type="entry name" value="F6A14.12 PROTEIN-RELATED"/>
    <property type="match status" value="1"/>
</dbReference>
<evidence type="ECO:0000313" key="8">
    <source>
        <dbReference type="Proteomes" id="UP000053257"/>
    </source>
</evidence>
<evidence type="ECO:0000256" key="5">
    <source>
        <dbReference type="SAM" id="MobiDB-lite"/>
    </source>
</evidence>
<dbReference type="SUPFAM" id="SSF57850">
    <property type="entry name" value="RING/U-box"/>
    <property type="match status" value="1"/>
</dbReference>
<feature type="compositionally biased region" description="Low complexity" evidence="5">
    <location>
        <begin position="20"/>
        <end position="35"/>
    </location>
</feature>
<gene>
    <name evidence="7" type="ORF">PHLGIDRAFT_35747</name>
</gene>
<dbReference type="InterPro" id="IPR013083">
    <property type="entry name" value="Znf_RING/FYVE/PHD"/>
</dbReference>
<dbReference type="PROSITE" id="PS50089">
    <property type="entry name" value="ZF_RING_2"/>
    <property type="match status" value="1"/>
</dbReference>
<evidence type="ECO:0000256" key="2">
    <source>
        <dbReference type="ARBA" id="ARBA00022771"/>
    </source>
</evidence>
<evidence type="ECO:0000256" key="3">
    <source>
        <dbReference type="ARBA" id="ARBA00022833"/>
    </source>
</evidence>
<feature type="compositionally biased region" description="Acidic residues" evidence="5">
    <location>
        <begin position="401"/>
        <end position="410"/>
    </location>
</feature>
<feature type="compositionally biased region" description="Basic and acidic residues" evidence="5">
    <location>
        <begin position="1"/>
        <end position="10"/>
    </location>
</feature>
<keyword evidence="1" id="KW-0479">Metal-binding</keyword>
<dbReference type="GO" id="GO:0061630">
    <property type="term" value="F:ubiquitin protein ligase activity"/>
    <property type="evidence" value="ECO:0007669"/>
    <property type="project" value="TreeGrafter"/>
</dbReference>
<dbReference type="InterPro" id="IPR001841">
    <property type="entry name" value="Znf_RING"/>
</dbReference>
<feature type="compositionally biased region" description="Polar residues" evidence="5">
    <location>
        <begin position="47"/>
        <end position="59"/>
    </location>
</feature>